<name>A0ABT6PT19_9PSEU</name>
<accession>A0ABT6PT19</accession>
<dbReference type="Proteomes" id="UP001237595">
    <property type="component" value="Unassembled WGS sequence"/>
</dbReference>
<keyword evidence="3" id="KW-1185">Reference proteome</keyword>
<comment type="caution">
    <text evidence="2">The sequence shown here is derived from an EMBL/GenBank/DDBJ whole genome shotgun (WGS) entry which is preliminary data.</text>
</comment>
<evidence type="ECO:0000313" key="3">
    <source>
        <dbReference type="Proteomes" id="UP001237595"/>
    </source>
</evidence>
<feature type="region of interest" description="Disordered" evidence="1">
    <location>
        <begin position="1"/>
        <end position="169"/>
    </location>
</feature>
<evidence type="ECO:0000313" key="2">
    <source>
        <dbReference type="EMBL" id="MDI2031158.1"/>
    </source>
</evidence>
<feature type="compositionally biased region" description="Basic and acidic residues" evidence="1">
    <location>
        <begin position="16"/>
        <end position="35"/>
    </location>
</feature>
<feature type="compositionally biased region" description="Basic and acidic residues" evidence="1">
    <location>
        <begin position="124"/>
        <end position="145"/>
    </location>
</feature>
<dbReference type="EMBL" id="JASAOF010000015">
    <property type="protein sequence ID" value="MDI2031158.1"/>
    <property type="molecule type" value="Genomic_DNA"/>
</dbReference>
<organism evidence="2 3">
    <name type="scientific">Saccharopolyspora ipomoeae</name>
    <dbReference type="NCBI Taxonomy" id="3042027"/>
    <lineage>
        <taxon>Bacteria</taxon>
        <taxon>Bacillati</taxon>
        <taxon>Actinomycetota</taxon>
        <taxon>Actinomycetes</taxon>
        <taxon>Pseudonocardiales</taxon>
        <taxon>Pseudonocardiaceae</taxon>
        <taxon>Saccharopolyspora</taxon>
    </lineage>
</organism>
<reference evidence="2 3" key="1">
    <citation type="submission" date="2023-04" db="EMBL/GenBank/DDBJ databases">
        <title>Draft genome sequence of Saccharopolyspora sp. TS4A08 isolated from sweet potato rhizospheric soil.</title>
        <authorList>
            <person name="Suksaard P."/>
            <person name="Duangmal K."/>
        </authorList>
    </citation>
    <scope>NUCLEOTIDE SEQUENCE [LARGE SCALE GENOMIC DNA]</scope>
    <source>
        <strain evidence="2 3">TS4A08</strain>
    </source>
</reference>
<evidence type="ECO:0000256" key="1">
    <source>
        <dbReference type="SAM" id="MobiDB-lite"/>
    </source>
</evidence>
<gene>
    <name evidence="2" type="ORF">QFW96_21195</name>
</gene>
<proteinExistence type="predicted"/>
<protein>
    <submittedName>
        <fullName evidence="2">Uncharacterized protein</fullName>
    </submittedName>
</protein>
<sequence length="215" mass="21719">MQDSGSKPDTSGVEPAKPEKVQPETAEPAKPEKVQPSKPDVPSPAEPAVGNSEDDGQRPEQAETNSSSNADSASEKGQGSSAQVSHARHTTPAAAHGQQQETTPELVSEPITHESAAATGTSTARDDAQPRAPDEAPAPDVERQSDSSPAAPAPCSPPASSLTSANTGCIGGLRSAHAILPGSPDLSDTAAALVAQRDIGPDINTRSAETTASPD</sequence>
<feature type="compositionally biased region" description="Polar residues" evidence="1">
    <location>
        <begin position="62"/>
        <end position="84"/>
    </location>
</feature>